<name>A0ABU7XS23_9FLAO</name>
<dbReference type="PIRSF" id="PIRSF002808">
    <property type="entry name" value="Hexose_phosphate_transp"/>
    <property type="match status" value="1"/>
</dbReference>
<dbReference type="PROSITE" id="PS50850">
    <property type="entry name" value="MFS"/>
    <property type="match status" value="1"/>
</dbReference>
<dbReference type="PANTHER" id="PTHR43826">
    <property type="entry name" value="GLUCOSE-6-PHOSPHATE EXCHANGER SLC37A4"/>
    <property type="match status" value="1"/>
</dbReference>
<dbReference type="InterPro" id="IPR011701">
    <property type="entry name" value="MFS"/>
</dbReference>
<reference evidence="7 8" key="1">
    <citation type="submission" date="2022-09" db="EMBL/GenBank/DDBJ databases">
        <title>Genome sequencing of Flavivirga sp. MEBiC05379.</title>
        <authorList>
            <person name="Oh H.-M."/>
            <person name="Kwon K.K."/>
            <person name="Park M.J."/>
            <person name="Yang S.-H."/>
        </authorList>
    </citation>
    <scope>NUCLEOTIDE SEQUENCE [LARGE SCALE GENOMIC DNA]</scope>
    <source>
        <strain evidence="7 8">MEBiC05379</strain>
    </source>
</reference>
<feature type="transmembrane region" description="Helical" evidence="5">
    <location>
        <begin position="159"/>
        <end position="183"/>
    </location>
</feature>
<evidence type="ECO:0000256" key="1">
    <source>
        <dbReference type="ARBA" id="ARBA00004127"/>
    </source>
</evidence>
<protein>
    <submittedName>
        <fullName evidence="7">MFS transporter</fullName>
    </submittedName>
</protein>
<evidence type="ECO:0000259" key="6">
    <source>
        <dbReference type="PROSITE" id="PS50850"/>
    </source>
</evidence>
<feature type="transmembrane region" description="Helical" evidence="5">
    <location>
        <begin position="424"/>
        <end position="443"/>
    </location>
</feature>
<dbReference type="RefSeq" id="WP_303305525.1">
    <property type="nucleotide sequence ID" value="NZ_JAODOP010000004.1"/>
</dbReference>
<dbReference type="InterPro" id="IPR051337">
    <property type="entry name" value="OPA_Antiporter"/>
</dbReference>
<evidence type="ECO:0000313" key="8">
    <source>
        <dbReference type="Proteomes" id="UP001337305"/>
    </source>
</evidence>
<evidence type="ECO:0000256" key="4">
    <source>
        <dbReference type="ARBA" id="ARBA00023136"/>
    </source>
</evidence>
<feature type="transmembrane region" description="Helical" evidence="5">
    <location>
        <begin position="105"/>
        <end position="128"/>
    </location>
</feature>
<dbReference type="Proteomes" id="UP001337305">
    <property type="component" value="Unassembled WGS sequence"/>
</dbReference>
<evidence type="ECO:0000256" key="3">
    <source>
        <dbReference type="ARBA" id="ARBA00022989"/>
    </source>
</evidence>
<sequence length="447" mass="48196">MIKRIINFYTALAVGAKIENQKEIDKKYKRLRWAVFISATIGYSLFYVCRLSLSVVKKPIVGSGILSDSEIGMIGSALFFAYAIGKLTNGFLADRSNIRRFMATGLLLTALINLALGFTTSFTMFVVLWGFSGWFQSMGAAPSVVSLSRWFSNKERGTYYGIWSASHGLGKAITFIVVAFMVSISGWQWGFWGAGLIGLAGALMVALFLHDSPESKGLPSIADYKNDHAPVSAKGKSVGALQKEVLKNPYIWILALASALMYVSRYGIESWGIYYLEAQKGYTTLEASSIVSVSAVSGIIGTIISGIISDKYFKGSRNVPVLIAGILNVMAISLFLFYPDGYPWVDTASMFIFGFAIGILITFLGGLMAVDIASKKASGAALGLIGIASYIGAGIQDAISGYLIGDNHTTINGIDAYDFSTVKIFWLGAAVLSLICALFVWNAKAKD</sequence>
<evidence type="ECO:0000256" key="5">
    <source>
        <dbReference type="SAM" id="Phobius"/>
    </source>
</evidence>
<feature type="transmembrane region" description="Helical" evidence="5">
    <location>
        <begin position="31"/>
        <end position="53"/>
    </location>
</feature>
<keyword evidence="2 5" id="KW-0812">Transmembrane</keyword>
<dbReference type="EMBL" id="JAODOP010000004">
    <property type="protein sequence ID" value="MEF3833176.1"/>
    <property type="molecule type" value="Genomic_DNA"/>
</dbReference>
<dbReference type="InterPro" id="IPR020846">
    <property type="entry name" value="MFS_dom"/>
</dbReference>
<evidence type="ECO:0000313" key="7">
    <source>
        <dbReference type="EMBL" id="MEF3833176.1"/>
    </source>
</evidence>
<feature type="domain" description="Major facilitator superfamily (MFS) profile" evidence="6">
    <location>
        <begin position="35"/>
        <end position="447"/>
    </location>
</feature>
<feature type="transmembrane region" description="Helical" evidence="5">
    <location>
        <begin position="250"/>
        <end position="268"/>
    </location>
</feature>
<gene>
    <name evidence="7" type="ORF">N1F79_08535</name>
</gene>
<organism evidence="7 8">
    <name type="scientific">Flavivirga spongiicola</name>
    <dbReference type="NCBI Taxonomy" id="421621"/>
    <lineage>
        <taxon>Bacteria</taxon>
        <taxon>Pseudomonadati</taxon>
        <taxon>Bacteroidota</taxon>
        <taxon>Flavobacteriia</taxon>
        <taxon>Flavobacteriales</taxon>
        <taxon>Flavobacteriaceae</taxon>
        <taxon>Flavivirga</taxon>
    </lineage>
</organism>
<dbReference type="Pfam" id="PF07690">
    <property type="entry name" value="MFS_1"/>
    <property type="match status" value="1"/>
</dbReference>
<dbReference type="InterPro" id="IPR000849">
    <property type="entry name" value="Sugar_P_transporter"/>
</dbReference>
<proteinExistence type="predicted"/>
<dbReference type="SUPFAM" id="SSF103473">
    <property type="entry name" value="MFS general substrate transporter"/>
    <property type="match status" value="1"/>
</dbReference>
<feature type="transmembrane region" description="Helical" evidence="5">
    <location>
        <begin position="319"/>
        <end position="338"/>
    </location>
</feature>
<keyword evidence="3 5" id="KW-1133">Transmembrane helix</keyword>
<dbReference type="CDD" id="cd17312">
    <property type="entry name" value="MFS_OPA_SLC37"/>
    <property type="match status" value="1"/>
</dbReference>
<dbReference type="Gene3D" id="1.20.1250.20">
    <property type="entry name" value="MFS general substrate transporter like domains"/>
    <property type="match status" value="2"/>
</dbReference>
<evidence type="ECO:0000256" key="2">
    <source>
        <dbReference type="ARBA" id="ARBA00022692"/>
    </source>
</evidence>
<keyword evidence="4 5" id="KW-0472">Membrane</keyword>
<feature type="transmembrane region" description="Helical" evidence="5">
    <location>
        <begin position="134"/>
        <end position="152"/>
    </location>
</feature>
<feature type="transmembrane region" description="Helical" evidence="5">
    <location>
        <begin position="73"/>
        <end position="93"/>
    </location>
</feature>
<feature type="transmembrane region" description="Helical" evidence="5">
    <location>
        <begin position="189"/>
        <end position="209"/>
    </location>
</feature>
<keyword evidence="8" id="KW-1185">Reference proteome</keyword>
<comment type="subcellular location">
    <subcellularLocation>
        <location evidence="1">Endomembrane system</location>
        <topology evidence="1">Multi-pass membrane protein</topology>
    </subcellularLocation>
</comment>
<dbReference type="InterPro" id="IPR036259">
    <property type="entry name" value="MFS_trans_sf"/>
</dbReference>
<accession>A0ABU7XS23</accession>
<dbReference type="PANTHER" id="PTHR43826:SF7">
    <property type="entry name" value="PROTEIN UHPC, PUTATIVE-RELATED"/>
    <property type="match status" value="1"/>
</dbReference>
<comment type="caution">
    <text evidence="7">The sequence shown here is derived from an EMBL/GenBank/DDBJ whole genome shotgun (WGS) entry which is preliminary data.</text>
</comment>
<feature type="transmembrane region" description="Helical" evidence="5">
    <location>
        <begin position="350"/>
        <end position="370"/>
    </location>
</feature>
<feature type="transmembrane region" description="Helical" evidence="5">
    <location>
        <begin position="382"/>
        <end position="404"/>
    </location>
</feature>
<feature type="transmembrane region" description="Helical" evidence="5">
    <location>
        <begin position="288"/>
        <end position="307"/>
    </location>
</feature>